<name>A0A1Q2HR16_9BACT</name>
<evidence type="ECO:0000256" key="3">
    <source>
        <dbReference type="ARBA" id="ARBA00023027"/>
    </source>
</evidence>
<dbReference type="InterPro" id="IPR024531">
    <property type="entry name" value="Erythronate-4-P_DHase_dimer"/>
</dbReference>
<comment type="similarity">
    <text evidence="5">Belongs to the D-isomer specific 2-hydroxyacid dehydrogenase family.</text>
</comment>
<proteinExistence type="inferred from homology"/>
<feature type="domain" description="D-isomer specific 2-hydroxyacid dehydrogenase catalytic" evidence="6">
    <location>
        <begin position="8"/>
        <end position="278"/>
    </location>
</feature>
<dbReference type="GO" id="GO:0036001">
    <property type="term" value="P:'de novo' pyridoxal 5'-phosphate biosynthetic process"/>
    <property type="evidence" value="ECO:0007669"/>
    <property type="project" value="TreeGrafter"/>
</dbReference>
<evidence type="ECO:0000313" key="9">
    <source>
        <dbReference type="EMBL" id="AQQ09897.1"/>
    </source>
</evidence>
<dbReference type="SUPFAM" id="SSF51735">
    <property type="entry name" value="NAD(P)-binding Rossmann-fold domains"/>
    <property type="match status" value="1"/>
</dbReference>
<evidence type="ECO:0000259" key="8">
    <source>
        <dbReference type="Pfam" id="PF11890"/>
    </source>
</evidence>
<dbReference type="PANTHER" id="PTHR42938:SF9">
    <property type="entry name" value="FORMATE DEHYDROGENASE 1"/>
    <property type="match status" value="1"/>
</dbReference>
<dbReference type="GO" id="GO:0005829">
    <property type="term" value="C:cytosol"/>
    <property type="evidence" value="ECO:0007669"/>
    <property type="project" value="TreeGrafter"/>
</dbReference>
<keyword evidence="3" id="KW-0520">NAD</keyword>
<dbReference type="Pfam" id="PF02826">
    <property type="entry name" value="2-Hacid_dh_C"/>
    <property type="match status" value="1"/>
</dbReference>
<dbReference type="Gene3D" id="3.40.50.720">
    <property type="entry name" value="NAD(P)-binding Rossmann-like Domain"/>
    <property type="match status" value="2"/>
</dbReference>
<dbReference type="AlphaFoldDB" id="A0A1Q2HR16"/>
<evidence type="ECO:0000256" key="1">
    <source>
        <dbReference type="ARBA" id="ARBA00022490"/>
    </source>
</evidence>
<dbReference type="Pfam" id="PF00389">
    <property type="entry name" value="2-Hacid_dh"/>
    <property type="match status" value="1"/>
</dbReference>
<dbReference type="CDD" id="cd12158">
    <property type="entry name" value="ErythrP_dh"/>
    <property type="match status" value="1"/>
</dbReference>
<dbReference type="GO" id="GO:0008615">
    <property type="term" value="P:pyridoxine biosynthetic process"/>
    <property type="evidence" value="ECO:0007669"/>
    <property type="project" value="UniProtKB-KW"/>
</dbReference>
<feature type="domain" description="Erythronate-4-phosphate dehydrogenase dimerisation" evidence="8">
    <location>
        <begin position="288"/>
        <end position="358"/>
    </location>
</feature>
<evidence type="ECO:0000256" key="5">
    <source>
        <dbReference type="RuleBase" id="RU003719"/>
    </source>
</evidence>
<dbReference type="STRING" id="1940790.L21SP3_01718"/>
<sequence length="378" mass="41315">MKILADKHIPFIEKAIEGLGETVIKHGSDMSPSDFKDIDAYLGRSVRKLGAEELTGSRVQFTSTASVGTDHADTDYLESQGIAFASAAGCNAVSVADYVTAAILNLACRRGFSLKGKSIGIIGAGNVGSRAAKRCEGLGMDVVLNDPPLKRTTGEEKYRPIHEMLGCDFISFHTPLIRSGIDKTLHYFNADFASKIRPGAVLINTSRGAVADTQAVIKALDSGRLSDAVIDVWEGEPKISAPLLEKAFIATPHIAGHAIEAKIRAMRMVVNAMCEHFQIPKRVDEKDFLPPPEVEKIEIGKSGSVECRLNEAVKNIYNIEKDDSSLRKILSMQHPQRPDFFDSLRKNYPVRRELSTVKQVVCPKEIEPLCKAVFPPAE</sequence>
<dbReference type="HAMAP" id="MF_01825">
    <property type="entry name" value="PdxB"/>
    <property type="match status" value="1"/>
</dbReference>
<evidence type="ECO:0000259" key="6">
    <source>
        <dbReference type="Pfam" id="PF00389"/>
    </source>
</evidence>
<dbReference type="SUPFAM" id="SSF52283">
    <property type="entry name" value="Formate/glycerate dehydrogenase catalytic domain-like"/>
    <property type="match status" value="1"/>
</dbReference>
<feature type="domain" description="D-isomer specific 2-hydroxyacid dehydrogenase NAD-binding" evidence="7">
    <location>
        <begin position="109"/>
        <end position="255"/>
    </location>
</feature>
<evidence type="ECO:0000259" key="7">
    <source>
        <dbReference type="Pfam" id="PF02826"/>
    </source>
</evidence>
<dbReference type="Proteomes" id="UP000188273">
    <property type="component" value="Chromosome"/>
</dbReference>
<accession>A0A1Q2HR16</accession>
<dbReference type="Gene3D" id="3.30.1370.170">
    <property type="match status" value="1"/>
</dbReference>
<evidence type="ECO:0000256" key="2">
    <source>
        <dbReference type="ARBA" id="ARBA00023002"/>
    </source>
</evidence>
<dbReference type="GO" id="GO:0033711">
    <property type="term" value="F:4-phosphoerythronate dehydrogenase activity"/>
    <property type="evidence" value="ECO:0007669"/>
    <property type="project" value="UniProtKB-EC"/>
</dbReference>
<keyword evidence="4" id="KW-0664">Pyridoxine biosynthesis</keyword>
<dbReference type="RefSeq" id="WP_077540620.1">
    <property type="nucleotide sequence ID" value="NZ_CP019633.1"/>
</dbReference>
<reference evidence="10" key="1">
    <citation type="submission" date="2017-02" db="EMBL/GenBank/DDBJ databases">
        <title>Comparative genomics and description of representatives of a novel lineage of planctomycetes thriving in anoxic sediments.</title>
        <authorList>
            <person name="Spring S."/>
            <person name="Bunk B."/>
            <person name="Sproer C."/>
            <person name="Klenk H.-P."/>
        </authorList>
    </citation>
    <scope>NUCLEOTIDE SEQUENCE [LARGE SCALE GENOMIC DNA]</scope>
    <source>
        <strain evidence="10">L21-RPul-D3</strain>
    </source>
</reference>
<evidence type="ECO:0000256" key="4">
    <source>
        <dbReference type="ARBA" id="ARBA00023096"/>
    </source>
</evidence>
<dbReference type="InterPro" id="IPR006140">
    <property type="entry name" value="D-isomer_DH_NAD-bd"/>
</dbReference>
<dbReference type="KEGG" id="pbu:L21SP3_01718"/>
<gene>
    <name evidence="9" type="primary">pdxB</name>
    <name evidence="9" type="ORF">L21SP3_01718</name>
</gene>
<dbReference type="InterPro" id="IPR036291">
    <property type="entry name" value="NAD(P)-bd_dom_sf"/>
</dbReference>
<dbReference type="InterPro" id="IPR006139">
    <property type="entry name" value="D-isomer_2_OHA_DH_cat_dom"/>
</dbReference>
<keyword evidence="10" id="KW-1185">Reference proteome</keyword>
<dbReference type="Pfam" id="PF11890">
    <property type="entry name" value="DUF3410"/>
    <property type="match status" value="1"/>
</dbReference>
<evidence type="ECO:0000313" key="10">
    <source>
        <dbReference type="Proteomes" id="UP000188273"/>
    </source>
</evidence>
<dbReference type="InterPro" id="IPR038251">
    <property type="entry name" value="PdxB_dimer_sf"/>
</dbReference>
<dbReference type="InterPro" id="IPR020921">
    <property type="entry name" value="Erythronate-4-P_DHase"/>
</dbReference>
<protein>
    <submittedName>
        <fullName evidence="9">Erythronate-4-phosphate dehydrogenase</fullName>
        <ecNumber evidence="9">1.1.1.290</ecNumber>
    </submittedName>
</protein>
<keyword evidence="1" id="KW-0963">Cytoplasm</keyword>
<organism evidence="9 10">
    <name type="scientific">Sedimentisphaera cyanobacteriorum</name>
    <dbReference type="NCBI Taxonomy" id="1940790"/>
    <lineage>
        <taxon>Bacteria</taxon>
        <taxon>Pseudomonadati</taxon>
        <taxon>Planctomycetota</taxon>
        <taxon>Phycisphaerae</taxon>
        <taxon>Sedimentisphaerales</taxon>
        <taxon>Sedimentisphaeraceae</taxon>
        <taxon>Sedimentisphaera</taxon>
    </lineage>
</organism>
<dbReference type="GO" id="GO:0051287">
    <property type="term" value="F:NAD binding"/>
    <property type="evidence" value="ECO:0007669"/>
    <property type="project" value="InterPro"/>
</dbReference>
<dbReference type="PANTHER" id="PTHR42938">
    <property type="entry name" value="FORMATE DEHYDROGENASE 1"/>
    <property type="match status" value="1"/>
</dbReference>
<dbReference type="GO" id="GO:0046983">
    <property type="term" value="F:protein dimerization activity"/>
    <property type="evidence" value="ECO:0007669"/>
    <property type="project" value="InterPro"/>
</dbReference>
<dbReference type="OrthoDB" id="277029at2"/>
<dbReference type="EMBL" id="CP019633">
    <property type="protein sequence ID" value="AQQ09897.1"/>
    <property type="molecule type" value="Genomic_DNA"/>
</dbReference>
<keyword evidence="2 5" id="KW-0560">Oxidoreductase</keyword>
<dbReference type="EC" id="1.1.1.290" evidence="9"/>